<dbReference type="AlphaFoldDB" id="A0AA86SQM9"/>
<dbReference type="Gramene" id="rna-AYBTSS11_LOCUS8173">
    <property type="protein sequence ID" value="CAJ1937707.1"/>
    <property type="gene ID" value="gene-AYBTSS11_LOCUS8173"/>
</dbReference>
<protein>
    <recommendedName>
        <fullName evidence="3">RING-type domain-containing protein</fullName>
    </recommendedName>
</protein>
<evidence type="ECO:0008006" key="3">
    <source>
        <dbReference type="Google" id="ProtNLM"/>
    </source>
</evidence>
<name>A0AA86SQM9_9FABA</name>
<evidence type="ECO:0000313" key="1">
    <source>
        <dbReference type="EMBL" id="CAJ1937707.1"/>
    </source>
</evidence>
<gene>
    <name evidence="1" type="ORF">AYBTSS11_LOCUS8173</name>
</gene>
<reference evidence="1" key="1">
    <citation type="submission" date="2023-10" db="EMBL/GenBank/DDBJ databases">
        <authorList>
            <person name="Domelevo Entfellner J.-B."/>
        </authorList>
    </citation>
    <scope>NUCLEOTIDE SEQUENCE</scope>
</reference>
<dbReference type="Gene3D" id="3.30.40.10">
    <property type="entry name" value="Zinc/RING finger domain, C3HC4 (zinc finger)"/>
    <property type="match status" value="1"/>
</dbReference>
<dbReference type="InterPro" id="IPR013083">
    <property type="entry name" value="Znf_RING/FYVE/PHD"/>
</dbReference>
<dbReference type="Proteomes" id="UP001189624">
    <property type="component" value="Chromosome 3"/>
</dbReference>
<dbReference type="SUPFAM" id="SSF57850">
    <property type="entry name" value="RING/U-box"/>
    <property type="match status" value="1"/>
</dbReference>
<organism evidence="1 2">
    <name type="scientific">Sphenostylis stenocarpa</name>
    <dbReference type="NCBI Taxonomy" id="92480"/>
    <lineage>
        <taxon>Eukaryota</taxon>
        <taxon>Viridiplantae</taxon>
        <taxon>Streptophyta</taxon>
        <taxon>Embryophyta</taxon>
        <taxon>Tracheophyta</taxon>
        <taxon>Spermatophyta</taxon>
        <taxon>Magnoliopsida</taxon>
        <taxon>eudicotyledons</taxon>
        <taxon>Gunneridae</taxon>
        <taxon>Pentapetalae</taxon>
        <taxon>rosids</taxon>
        <taxon>fabids</taxon>
        <taxon>Fabales</taxon>
        <taxon>Fabaceae</taxon>
        <taxon>Papilionoideae</taxon>
        <taxon>50 kb inversion clade</taxon>
        <taxon>NPAAA clade</taxon>
        <taxon>indigoferoid/millettioid clade</taxon>
        <taxon>Phaseoleae</taxon>
        <taxon>Sphenostylis</taxon>
    </lineage>
</organism>
<evidence type="ECO:0000313" key="2">
    <source>
        <dbReference type="Proteomes" id="UP001189624"/>
    </source>
</evidence>
<dbReference type="EMBL" id="OY731400">
    <property type="protein sequence ID" value="CAJ1937707.1"/>
    <property type="molecule type" value="Genomic_DNA"/>
</dbReference>
<sequence>MDGVRCGWDGGVGVPQGLVWVEVRPGAGEEHLLEKVIMRGLGLFKWPVLLPCNHLFGNSCLVDCITAGSECVVCNAKYGQTRNERVLEPGQVILNSSSSIKASKIPRNLPNMNKVGVGKNHKSKIAVLDRAEELEFSRGGGKPNPMQSS</sequence>
<keyword evidence="2" id="KW-1185">Reference proteome</keyword>
<proteinExistence type="predicted"/>
<accession>A0AA86SQM9</accession>